<dbReference type="SUPFAM" id="SSF49313">
    <property type="entry name" value="Cadherin-like"/>
    <property type="match status" value="2"/>
</dbReference>
<evidence type="ECO:0000313" key="1">
    <source>
        <dbReference type="EMBL" id="KAJ3436835.1"/>
    </source>
</evidence>
<dbReference type="AlphaFoldDB" id="A0AAV7Z6S8"/>
<gene>
    <name evidence="1" type="ORF">M0812_18902</name>
</gene>
<dbReference type="InterPro" id="IPR015919">
    <property type="entry name" value="Cadherin-like_sf"/>
</dbReference>
<sequence>MYKMYAQKFILKEKRTTKDKNYQSGHSTNANSSLQAAKIGNQFAITRGDDLESRSNRIVPIVKSNLAVAYKTSEYIASQNIRFRTPISIKKHVPNNQAFQSQGSFDYQIPNDTYTNPNPEFELTYQAYLDDNQPLPDALHLDPEQGHFHGQVGTDDRYWLLFNQPGLYFSISDNQTTSRQQYGNWGIKLIAYDQCQEPVDQIFYINFTNQALYSLKKNPIPDQKVDFRKVTVNQIIKKDFVDPNNDTLWYSLKMENGEPLPDWVKFDKDLLKIEYHPEKEKSIGNYKLRFRISDGLLDYHTQFGVKAQKKGGQ</sequence>
<organism evidence="1 2">
    <name type="scientific">Anaeramoeba flamelloides</name>
    <dbReference type="NCBI Taxonomy" id="1746091"/>
    <lineage>
        <taxon>Eukaryota</taxon>
        <taxon>Metamonada</taxon>
        <taxon>Anaeramoebidae</taxon>
        <taxon>Anaeramoeba</taxon>
    </lineage>
</organism>
<dbReference type="GO" id="GO:0005509">
    <property type="term" value="F:calcium ion binding"/>
    <property type="evidence" value="ECO:0007669"/>
    <property type="project" value="InterPro"/>
</dbReference>
<dbReference type="InterPro" id="IPR013783">
    <property type="entry name" value="Ig-like_fold"/>
</dbReference>
<name>A0AAV7Z6S8_9EUKA</name>
<accession>A0AAV7Z6S8</accession>
<reference evidence="1" key="1">
    <citation type="submission" date="2022-08" db="EMBL/GenBank/DDBJ databases">
        <title>Novel sulphate-reducing endosymbionts in the free-living metamonad Anaeramoeba.</title>
        <authorList>
            <person name="Jerlstrom-Hultqvist J."/>
            <person name="Cepicka I."/>
            <person name="Gallot-Lavallee L."/>
            <person name="Salas-Leiva D."/>
            <person name="Curtis B.A."/>
            <person name="Zahonova K."/>
            <person name="Pipaliya S."/>
            <person name="Dacks J."/>
            <person name="Roger A.J."/>
        </authorList>
    </citation>
    <scope>NUCLEOTIDE SEQUENCE</scope>
    <source>
        <strain evidence="1">Busselton2</strain>
    </source>
</reference>
<proteinExistence type="predicted"/>
<dbReference type="Gene3D" id="2.60.40.10">
    <property type="entry name" value="Immunoglobulins"/>
    <property type="match status" value="2"/>
</dbReference>
<dbReference type="EMBL" id="JANTQA010000036">
    <property type="protein sequence ID" value="KAJ3436835.1"/>
    <property type="molecule type" value="Genomic_DNA"/>
</dbReference>
<dbReference type="GO" id="GO:0016020">
    <property type="term" value="C:membrane"/>
    <property type="evidence" value="ECO:0007669"/>
    <property type="project" value="InterPro"/>
</dbReference>
<dbReference type="Proteomes" id="UP001146793">
    <property type="component" value="Unassembled WGS sequence"/>
</dbReference>
<evidence type="ECO:0000313" key="2">
    <source>
        <dbReference type="Proteomes" id="UP001146793"/>
    </source>
</evidence>
<protein>
    <submittedName>
        <fullName evidence="1">Dystroglycan-related</fullName>
    </submittedName>
</protein>
<comment type="caution">
    <text evidence="1">The sequence shown here is derived from an EMBL/GenBank/DDBJ whole genome shotgun (WGS) entry which is preliminary data.</text>
</comment>